<dbReference type="Proteomes" id="UP000887563">
    <property type="component" value="Unplaced"/>
</dbReference>
<keyword evidence="1" id="KW-1133">Transmembrane helix</keyword>
<evidence type="ECO:0000313" key="2">
    <source>
        <dbReference type="Proteomes" id="UP000887563"/>
    </source>
</evidence>
<keyword evidence="2" id="KW-1185">Reference proteome</keyword>
<evidence type="ECO:0000256" key="1">
    <source>
        <dbReference type="SAM" id="Phobius"/>
    </source>
</evidence>
<accession>A0A914KS11</accession>
<protein>
    <submittedName>
        <fullName evidence="3">Candidate secreted effector</fullName>
    </submittedName>
</protein>
<organism evidence="2 3">
    <name type="scientific">Meloidogyne incognita</name>
    <name type="common">Southern root-knot nematode worm</name>
    <name type="synonym">Oxyuris incognita</name>
    <dbReference type="NCBI Taxonomy" id="6306"/>
    <lineage>
        <taxon>Eukaryota</taxon>
        <taxon>Metazoa</taxon>
        <taxon>Ecdysozoa</taxon>
        <taxon>Nematoda</taxon>
        <taxon>Chromadorea</taxon>
        <taxon>Rhabditida</taxon>
        <taxon>Tylenchina</taxon>
        <taxon>Tylenchomorpha</taxon>
        <taxon>Tylenchoidea</taxon>
        <taxon>Meloidogynidae</taxon>
        <taxon>Meloidogyninae</taxon>
        <taxon>Meloidogyne</taxon>
        <taxon>Meloidogyne incognita group</taxon>
    </lineage>
</organism>
<sequence>MFFSFTYRFLNIIAPILVLVFSHSFILYLCTPDNSRPPPLLFSPVENRHCSRVVVVVLGISLLYISSIHSALAALLFLPSRQSTKRKQQYSPVGVALTFHLFFPLILFFISFMLRTCDLWT</sequence>
<dbReference type="AlphaFoldDB" id="A0A914KS11"/>
<keyword evidence="1" id="KW-0812">Transmembrane</keyword>
<evidence type="ECO:0000313" key="3">
    <source>
        <dbReference type="WBParaSite" id="Minc3s00070g03494"/>
    </source>
</evidence>
<feature type="transmembrane region" description="Helical" evidence="1">
    <location>
        <begin position="90"/>
        <end position="114"/>
    </location>
</feature>
<reference evidence="3" key="1">
    <citation type="submission" date="2022-11" db="UniProtKB">
        <authorList>
            <consortium name="WormBaseParasite"/>
        </authorList>
    </citation>
    <scope>IDENTIFICATION</scope>
</reference>
<dbReference type="WBParaSite" id="Minc3s00070g03494">
    <property type="protein sequence ID" value="Minc3s00070g03494"/>
    <property type="gene ID" value="Minc3s00070g03494"/>
</dbReference>
<feature type="transmembrane region" description="Helical" evidence="1">
    <location>
        <begin position="51"/>
        <end position="78"/>
    </location>
</feature>
<feature type="transmembrane region" description="Helical" evidence="1">
    <location>
        <begin position="12"/>
        <end position="31"/>
    </location>
</feature>
<proteinExistence type="predicted"/>
<name>A0A914KS11_MELIC</name>
<keyword evidence="1" id="KW-0472">Membrane</keyword>